<feature type="transmembrane region" description="Helical" evidence="8">
    <location>
        <begin position="390"/>
        <end position="410"/>
    </location>
</feature>
<dbReference type="InterPro" id="IPR038731">
    <property type="entry name" value="RgtA/B/C-like"/>
</dbReference>
<comment type="subcellular location">
    <subcellularLocation>
        <location evidence="1">Cell membrane</location>
        <topology evidence="1">Multi-pass membrane protein</topology>
    </subcellularLocation>
</comment>
<reference evidence="10 11" key="1">
    <citation type="journal article" date="2015" name="Nature">
        <title>rRNA introns, odd ribosomes, and small enigmatic genomes across a large radiation of phyla.</title>
        <authorList>
            <person name="Brown C.T."/>
            <person name="Hug L.A."/>
            <person name="Thomas B.C."/>
            <person name="Sharon I."/>
            <person name="Castelle C.J."/>
            <person name="Singh A."/>
            <person name="Wilkins M.J."/>
            <person name="Williams K.H."/>
            <person name="Banfield J.F."/>
        </authorList>
    </citation>
    <scope>NUCLEOTIDE SEQUENCE [LARGE SCALE GENOMIC DNA]</scope>
</reference>
<feature type="domain" description="Glycosyltransferase RgtA/B/C/D-like" evidence="9">
    <location>
        <begin position="68"/>
        <end position="219"/>
    </location>
</feature>
<feature type="transmembrane region" description="Helical" evidence="8">
    <location>
        <begin position="333"/>
        <end position="353"/>
    </location>
</feature>
<keyword evidence="6 8" id="KW-1133">Transmembrane helix</keyword>
<feature type="transmembrane region" description="Helical" evidence="8">
    <location>
        <begin position="177"/>
        <end position="196"/>
    </location>
</feature>
<dbReference type="GO" id="GO:0005886">
    <property type="term" value="C:plasma membrane"/>
    <property type="evidence" value="ECO:0007669"/>
    <property type="project" value="UniProtKB-SubCell"/>
</dbReference>
<dbReference type="GO" id="GO:0009103">
    <property type="term" value="P:lipopolysaccharide biosynthetic process"/>
    <property type="evidence" value="ECO:0007669"/>
    <property type="project" value="UniProtKB-ARBA"/>
</dbReference>
<dbReference type="GO" id="GO:0010041">
    <property type="term" value="P:response to iron(III) ion"/>
    <property type="evidence" value="ECO:0007669"/>
    <property type="project" value="TreeGrafter"/>
</dbReference>
<protein>
    <submittedName>
        <fullName evidence="10">Glycosyl transferase family protein</fullName>
    </submittedName>
</protein>
<feature type="transmembrane region" description="Helical" evidence="8">
    <location>
        <begin position="359"/>
        <end position="378"/>
    </location>
</feature>
<evidence type="ECO:0000256" key="4">
    <source>
        <dbReference type="ARBA" id="ARBA00022679"/>
    </source>
</evidence>
<comment type="caution">
    <text evidence="10">The sequence shown here is derived from an EMBL/GenBank/DDBJ whole genome shotgun (WGS) entry which is preliminary data.</text>
</comment>
<evidence type="ECO:0000256" key="6">
    <source>
        <dbReference type="ARBA" id="ARBA00022989"/>
    </source>
</evidence>
<gene>
    <name evidence="10" type="ORF">UV73_C0001G0161</name>
</gene>
<organism evidence="10 11">
    <name type="scientific">Candidatus Gottesmanbacteria bacterium GW2011_GWA2_43_14</name>
    <dbReference type="NCBI Taxonomy" id="1618443"/>
    <lineage>
        <taxon>Bacteria</taxon>
        <taxon>Candidatus Gottesmaniibacteriota</taxon>
    </lineage>
</organism>
<accession>A0A0G1DLC3</accession>
<feature type="transmembrane region" description="Helical" evidence="8">
    <location>
        <begin position="92"/>
        <end position="109"/>
    </location>
</feature>
<evidence type="ECO:0000313" key="10">
    <source>
        <dbReference type="EMBL" id="KKS98640.1"/>
    </source>
</evidence>
<feature type="transmembrane region" description="Helical" evidence="8">
    <location>
        <begin position="69"/>
        <end position="85"/>
    </location>
</feature>
<dbReference type="EMBL" id="LCFP01000001">
    <property type="protein sequence ID" value="KKS98640.1"/>
    <property type="molecule type" value="Genomic_DNA"/>
</dbReference>
<evidence type="ECO:0000256" key="7">
    <source>
        <dbReference type="ARBA" id="ARBA00023136"/>
    </source>
</evidence>
<evidence type="ECO:0000256" key="5">
    <source>
        <dbReference type="ARBA" id="ARBA00022692"/>
    </source>
</evidence>
<dbReference type="GO" id="GO:0016763">
    <property type="term" value="F:pentosyltransferase activity"/>
    <property type="evidence" value="ECO:0007669"/>
    <property type="project" value="TreeGrafter"/>
</dbReference>
<evidence type="ECO:0000259" key="9">
    <source>
        <dbReference type="Pfam" id="PF13231"/>
    </source>
</evidence>
<feature type="transmembrane region" description="Helical" evidence="8">
    <location>
        <begin position="304"/>
        <end position="326"/>
    </location>
</feature>
<evidence type="ECO:0000256" key="1">
    <source>
        <dbReference type="ARBA" id="ARBA00004651"/>
    </source>
</evidence>
<keyword evidence="3" id="KW-0328">Glycosyltransferase</keyword>
<evidence type="ECO:0000256" key="2">
    <source>
        <dbReference type="ARBA" id="ARBA00022475"/>
    </source>
</evidence>
<evidence type="ECO:0000256" key="8">
    <source>
        <dbReference type="SAM" id="Phobius"/>
    </source>
</evidence>
<proteinExistence type="predicted"/>
<name>A0A0G1DLC3_9BACT</name>
<dbReference type="Pfam" id="PF13231">
    <property type="entry name" value="PMT_2"/>
    <property type="match status" value="1"/>
</dbReference>
<keyword evidence="7 8" id="KW-0472">Membrane</keyword>
<keyword evidence="2" id="KW-1003">Cell membrane</keyword>
<dbReference type="AlphaFoldDB" id="A0A0G1DLC3"/>
<dbReference type="Proteomes" id="UP000034894">
    <property type="component" value="Unassembled WGS sequence"/>
</dbReference>
<feature type="transmembrane region" description="Helical" evidence="8">
    <location>
        <begin position="141"/>
        <end position="157"/>
    </location>
</feature>
<dbReference type="STRING" id="1618443.UV73_C0001G0161"/>
<feature type="transmembrane region" description="Helical" evidence="8">
    <location>
        <begin position="208"/>
        <end position="227"/>
    </location>
</feature>
<evidence type="ECO:0000256" key="3">
    <source>
        <dbReference type="ARBA" id="ARBA00022676"/>
    </source>
</evidence>
<dbReference type="PANTHER" id="PTHR33908">
    <property type="entry name" value="MANNOSYLTRANSFERASE YKCB-RELATED"/>
    <property type="match status" value="1"/>
</dbReference>
<keyword evidence="4 10" id="KW-0808">Transferase</keyword>
<keyword evidence="5 8" id="KW-0812">Transmembrane</keyword>
<dbReference type="PANTHER" id="PTHR33908:SF3">
    <property type="entry name" value="UNDECAPRENYL PHOSPHATE-ALPHA-4-AMINO-4-DEOXY-L-ARABINOSE ARABINOSYL TRANSFERASE"/>
    <property type="match status" value="1"/>
</dbReference>
<sequence>MKIKTVFLSIAVILLALSLRLYRLNQNPPGLYSDEAAYLYNAYSLLKTGRDEYGVRFPLAFKSFGEYKAPLYIYAAVPLVKIFGLRVEAVRYLSVALSLGTIMTVFLLIDSLYGSKAGLLAGFMLTVMPQSLQFSRMGHEGNLSAFLLFCGLAFLLKDLKNKRIIVWPAVLFGLSMYAHHDAKLLAPLFIIAGLYLWLKKGNLNVKSVILSIVVFTLLALPLLTSVFNKSFWSRPIQTSIFSDPGIVAAINSQRGEDVLSGFTFRNLYHNKLVTYVMTFAENYGRHLSWDFLFFNGDNVQIYKAVNSGVMLMWMMPFFYAGIYFFLRRRDTAGGIFIYGFLISIVVAALTRYVPSASRMQLSLPFMAIYVALGLMMIIEQIKYPLLKRVFILFVIIVLAFNLTFYFHNYYSHTPLRYAKEWHFGMDEVYGEIIARQDEYKTVWLSKSAWGYIYALVFLKYPPEKYQPQANLSEVNEYGFGWVRKFDKYVFDDFPEDFTVSDKTLYIGSPEDFLGGTVNPLKTITYPDGQPAFYVTDRTSFPYEQK</sequence>
<evidence type="ECO:0000313" key="11">
    <source>
        <dbReference type="Proteomes" id="UP000034894"/>
    </source>
</evidence>
<dbReference type="InterPro" id="IPR050297">
    <property type="entry name" value="LipidA_mod_glycosyltrf_83"/>
</dbReference>